<dbReference type="Pfam" id="PF19086">
    <property type="entry name" value="Terpene_syn_C_2"/>
    <property type="match status" value="1"/>
</dbReference>
<dbReference type="InterPro" id="IPR008949">
    <property type="entry name" value="Isoprenoid_synthase_dom_sf"/>
</dbReference>
<dbReference type="InterPro" id="IPR034686">
    <property type="entry name" value="Terpene_cyclase-like_2"/>
</dbReference>
<name>A0A0H2R717_9AGAM</name>
<evidence type="ECO:0000256" key="4">
    <source>
        <dbReference type="ARBA" id="ARBA00022842"/>
    </source>
</evidence>
<dbReference type="PANTHER" id="PTHR35201">
    <property type="entry name" value="TERPENE SYNTHASE"/>
    <property type="match status" value="1"/>
</dbReference>
<evidence type="ECO:0000313" key="8">
    <source>
        <dbReference type="Proteomes" id="UP000053477"/>
    </source>
</evidence>
<evidence type="ECO:0000256" key="6">
    <source>
        <dbReference type="RuleBase" id="RU366034"/>
    </source>
</evidence>
<reference evidence="7 8" key="1">
    <citation type="submission" date="2015-04" db="EMBL/GenBank/DDBJ databases">
        <title>Complete genome sequence of Schizopora paradoxa KUC8140, a cosmopolitan wood degrader in East Asia.</title>
        <authorList>
            <consortium name="DOE Joint Genome Institute"/>
            <person name="Min B."/>
            <person name="Park H."/>
            <person name="Jang Y."/>
            <person name="Kim J.-J."/>
            <person name="Kim K.H."/>
            <person name="Pangilinan J."/>
            <person name="Lipzen A."/>
            <person name="Riley R."/>
            <person name="Grigoriev I.V."/>
            <person name="Spatafora J.W."/>
            <person name="Choi I.-G."/>
        </authorList>
    </citation>
    <scope>NUCLEOTIDE SEQUENCE [LARGE SCALE GENOMIC DNA]</scope>
    <source>
        <strain evidence="7 8">KUC8140</strain>
    </source>
</reference>
<dbReference type="AlphaFoldDB" id="A0A0H2R717"/>
<keyword evidence="8" id="KW-1185">Reference proteome</keyword>
<evidence type="ECO:0000313" key="7">
    <source>
        <dbReference type="EMBL" id="KLO07152.1"/>
    </source>
</evidence>
<evidence type="ECO:0000256" key="3">
    <source>
        <dbReference type="ARBA" id="ARBA00022723"/>
    </source>
</evidence>
<comment type="cofactor">
    <cofactor evidence="1 6">
        <name>Mg(2+)</name>
        <dbReference type="ChEBI" id="CHEBI:18420"/>
    </cofactor>
</comment>
<dbReference type="EMBL" id="KQ086157">
    <property type="protein sequence ID" value="KLO07152.1"/>
    <property type="molecule type" value="Genomic_DNA"/>
</dbReference>
<evidence type="ECO:0000256" key="1">
    <source>
        <dbReference type="ARBA" id="ARBA00001946"/>
    </source>
</evidence>
<organism evidence="7 8">
    <name type="scientific">Schizopora paradoxa</name>
    <dbReference type="NCBI Taxonomy" id="27342"/>
    <lineage>
        <taxon>Eukaryota</taxon>
        <taxon>Fungi</taxon>
        <taxon>Dikarya</taxon>
        <taxon>Basidiomycota</taxon>
        <taxon>Agaricomycotina</taxon>
        <taxon>Agaricomycetes</taxon>
        <taxon>Hymenochaetales</taxon>
        <taxon>Schizoporaceae</taxon>
        <taxon>Schizopora</taxon>
    </lineage>
</organism>
<dbReference type="GO" id="GO:0008299">
    <property type="term" value="P:isoprenoid biosynthetic process"/>
    <property type="evidence" value="ECO:0007669"/>
    <property type="project" value="UniProtKB-ARBA"/>
</dbReference>
<evidence type="ECO:0000256" key="5">
    <source>
        <dbReference type="ARBA" id="ARBA00023239"/>
    </source>
</evidence>
<dbReference type="EC" id="4.2.3.-" evidence="6"/>
<dbReference type="SUPFAM" id="SSF48576">
    <property type="entry name" value="Terpenoid synthases"/>
    <property type="match status" value="1"/>
</dbReference>
<dbReference type="Proteomes" id="UP000053477">
    <property type="component" value="Unassembled WGS sequence"/>
</dbReference>
<dbReference type="Gene3D" id="1.10.600.10">
    <property type="entry name" value="Farnesyl Diphosphate Synthase"/>
    <property type="match status" value="1"/>
</dbReference>
<keyword evidence="4 6" id="KW-0460">Magnesium</keyword>
<dbReference type="SFLD" id="SFLDG01020">
    <property type="entry name" value="Terpene_Cyclase_Like_2"/>
    <property type="match status" value="1"/>
</dbReference>
<dbReference type="OrthoDB" id="2861623at2759"/>
<dbReference type="SFLD" id="SFLDS00005">
    <property type="entry name" value="Isoprenoid_Synthase_Type_I"/>
    <property type="match status" value="1"/>
</dbReference>
<dbReference type="GO" id="GO:0010333">
    <property type="term" value="F:terpene synthase activity"/>
    <property type="evidence" value="ECO:0007669"/>
    <property type="project" value="InterPro"/>
</dbReference>
<dbReference type="PANTHER" id="PTHR35201:SF4">
    <property type="entry name" value="BETA-PINACENE SYNTHASE-RELATED"/>
    <property type="match status" value="1"/>
</dbReference>
<dbReference type="GO" id="GO:0046872">
    <property type="term" value="F:metal ion binding"/>
    <property type="evidence" value="ECO:0007669"/>
    <property type="project" value="UniProtKB-KW"/>
</dbReference>
<dbReference type="InParanoid" id="A0A0H2R717"/>
<gene>
    <name evidence="7" type="ORF">SCHPADRAFT_894889</name>
</gene>
<sequence length="341" mass="38445">MPVPSSTTKHSPSTILFPDLFSYCPFPLRISPHAKKIGAESDAWLVRRGNLSAKKQRALNGLKSGLITGMCYADAPEFEFRVVCDFIIYLFHLDNISDNMDDAGTINTQEIVMGCLRSPETFKTSTRVGKMTKDFWRRVQLTGSPGMQRRFIDTFDLFFQAVTQQAKDRHSGGIQDLESYIALRRNTSGCKPCWALIEYAYGLDIPDAVMAHQSLEDMGEAANDIVTWSNDIFSFNVEQSRGDTHNMVVIIMHTEGLEMQEAIDHVGELCKQCFDRFVAAKALLPSFDRGGRIDRDVAQYVKGLEDWMVGNLHWTFATERYFGKAGPEIKSSMSVKLLPRV</sequence>
<proteinExistence type="inferred from homology"/>
<keyword evidence="5 6" id="KW-0456">Lyase</keyword>
<evidence type="ECO:0000256" key="2">
    <source>
        <dbReference type="ARBA" id="ARBA00006333"/>
    </source>
</evidence>
<keyword evidence="3 6" id="KW-0479">Metal-binding</keyword>
<protein>
    <recommendedName>
        <fullName evidence="6">Terpene synthase</fullName>
        <ecNumber evidence="6">4.2.3.-</ecNumber>
    </recommendedName>
</protein>
<accession>A0A0H2R717</accession>
<comment type="similarity">
    <text evidence="2 6">Belongs to the terpene synthase family.</text>
</comment>